<dbReference type="PANTHER" id="PTHR43255">
    <property type="entry name" value="IRON-SULFUR-BINDING OXIDOREDUCTASE FADF-RELATED-RELATED"/>
    <property type="match status" value="1"/>
</dbReference>
<evidence type="ECO:0000256" key="5">
    <source>
        <dbReference type="ARBA" id="ARBA00023014"/>
    </source>
</evidence>
<evidence type="ECO:0000256" key="4">
    <source>
        <dbReference type="ARBA" id="ARBA00023004"/>
    </source>
</evidence>
<evidence type="ECO:0000256" key="3">
    <source>
        <dbReference type="ARBA" id="ARBA00023002"/>
    </source>
</evidence>
<keyword evidence="3" id="KW-0560">Oxidoreductase</keyword>
<dbReference type="InterPro" id="IPR004017">
    <property type="entry name" value="Cys_rich_dom"/>
</dbReference>
<keyword evidence="1" id="KW-0004">4Fe-4S</keyword>
<reference evidence="7" key="1">
    <citation type="journal article" date="2014" name="Front. Microbiol.">
        <title>High frequency of phylogenetically diverse reductive dehalogenase-homologous genes in deep subseafloor sedimentary metagenomes.</title>
        <authorList>
            <person name="Kawai M."/>
            <person name="Futagami T."/>
            <person name="Toyoda A."/>
            <person name="Takaki Y."/>
            <person name="Nishi S."/>
            <person name="Hori S."/>
            <person name="Arai W."/>
            <person name="Tsubouchi T."/>
            <person name="Morono Y."/>
            <person name="Uchiyama I."/>
            <person name="Ito T."/>
            <person name="Fujiyama A."/>
            <person name="Inagaki F."/>
            <person name="Takami H."/>
        </authorList>
    </citation>
    <scope>NUCLEOTIDE SEQUENCE</scope>
    <source>
        <strain evidence="7">Expedition CK06-06</strain>
    </source>
</reference>
<evidence type="ECO:0000256" key="2">
    <source>
        <dbReference type="ARBA" id="ARBA00022723"/>
    </source>
</evidence>
<dbReference type="AlphaFoldDB" id="X1HAF2"/>
<feature type="domain" description="Cysteine-rich" evidence="6">
    <location>
        <begin position="189"/>
        <end position="277"/>
    </location>
</feature>
<evidence type="ECO:0000259" key="6">
    <source>
        <dbReference type="Pfam" id="PF02754"/>
    </source>
</evidence>
<organism evidence="7">
    <name type="scientific">marine sediment metagenome</name>
    <dbReference type="NCBI Taxonomy" id="412755"/>
    <lineage>
        <taxon>unclassified sequences</taxon>
        <taxon>metagenomes</taxon>
        <taxon>ecological metagenomes</taxon>
    </lineage>
</organism>
<dbReference type="GO" id="GO:0016491">
    <property type="term" value="F:oxidoreductase activity"/>
    <property type="evidence" value="ECO:0007669"/>
    <property type="project" value="UniProtKB-KW"/>
</dbReference>
<evidence type="ECO:0000313" key="7">
    <source>
        <dbReference type="EMBL" id="GAH54025.1"/>
    </source>
</evidence>
<sequence length="277" mass="31154">EPMVKIVEMRRNLVLEQASIPETGEGALRSIEARGHPWRGTTLTRTDWAEGLDIKTLAEDSDIDILFWVGCTEALEERSTRVAQAVAKILKLAGVNFGILGAEETCCGDPARRLGNEYLFQMQTLKNVELLKGYNVKKIVTACPHCYNTLRHEYPHFGGDFEVIHHTQFIADLLEEGKLRIIKGSSGVITYHDSCYLGRCNAIYEPPRQILNNMPDINLVEMARNREHGFCCGGGGGHLWLEEQREGQRINEMRTEQAMAVNAQLIATACPYCLQMF</sequence>
<proteinExistence type="predicted"/>
<protein>
    <recommendedName>
        <fullName evidence="6">Cysteine-rich domain-containing protein</fullName>
    </recommendedName>
</protein>
<evidence type="ECO:0000256" key="1">
    <source>
        <dbReference type="ARBA" id="ARBA00022485"/>
    </source>
</evidence>
<gene>
    <name evidence="7" type="ORF">S03H2_38152</name>
</gene>
<keyword evidence="5" id="KW-0411">Iron-sulfur</keyword>
<accession>X1HAF2</accession>
<comment type="caution">
    <text evidence="7">The sequence shown here is derived from an EMBL/GenBank/DDBJ whole genome shotgun (WGS) entry which is preliminary data.</text>
</comment>
<feature type="non-terminal residue" evidence="7">
    <location>
        <position position="277"/>
    </location>
</feature>
<name>X1HAF2_9ZZZZ</name>
<dbReference type="GO" id="GO:0051539">
    <property type="term" value="F:4 iron, 4 sulfur cluster binding"/>
    <property type="evidence" value="ECO:0007669"/>
    <property type="project" value="UniProtKB-KW"/>
</dbReference>
<keyword evidence="4" id="KW-0408">Iron</keyword>
<dbReference type="GO" id="GO:0005886">
    <property type="term" value="C:plasma membrane"/>
    <property type="evidence" value="ECO:0007669"/>
    <property type="project" value="TreeGrafter"/>
</dbReference>
<dbReference type="InterPro" id="IPR051460">
    <property type="entry name" value="HdrC_iron-sulfur_subunit"/>
</dbReference>
<dbReference type="PANTHER" id="PTHR43255:SF1">
    <property type="entry name" value="IRON-SULFUR-BINDING OXIDOREDUCTASE FADF-RELATED"/>
    <property type="match status" value="1"/>
</dbReference>
<keyword evidence="2" id="KW-0479">Metal-binding</keyword>
<feature type="non-terminal residue" evidence="7">
    <location>
        <position position="1"/>
    </location>
</feature>
<dbReference type="GO" id="GO:0046872">
    <property type="term" value="F:metal ion binding"/>
    <property type="evidence" value="ECO:0007669"/>
    <property type="project" value="UniProtKB-KW"/>
</dbReference>
<dbReference type="Pfam" id="PF02754">
    <property type="entry name" value="CCG"/>
    <property type="match status" value="2"/>
</dbReference>
<feature type="domain" description="Cysteine-rich" evidence="6">
    <location>
        <begin position="66"/>
        <end position="151"/>
    </location>
</feature>
<dbReference type="EMBL" id="BARU01023515">
    <property type="protein sequence ID" value="GAH54025.1"/>
    <property type="molecule type" value="Genomic_DNA"/>
</dbReference>